<dbReference type="InterPro" id="IPR036388">
    <property type="entry name" value="WH-like_DNA-bd_sf"/>
</dbReference>
<feature type="transmembrane region" description="Helical" evidence="1">
    <location>
        <begin position="238"/>
        <end position="258"/>
    </location>
</feature>
<dbReference type="SUPFAM" id="SSF46785">
    <property type="entry name" value="Winged helix' DNA-binding domain"/>
    <property type="match status" value="1"/>
</dbReference>
<sequence length="282" mass="32107">MTISEHVVRKLEVLRELDDQVDFARSAMQLNIILTLAFYNKPLTTEALATILGERRKAVLDALRKLESKNLVAKTSGENGIIMYELSNEGKEYTSKLLRLLGEPSTQEALIHEAEEEISGAGKSAFLKGVLYSQHLLNAIVALANTEGNAMELKRIAYIMGLSIDRARSYLDMLSRPPNRVFRRLNHPLKGVMYKLDKGGLEIYYRTRIYTLAKNNPLYRFKLKIQSRHPWILRYKGAILGSTFMLATGGLFVLLYYLTFPFNFVLSLLLLAFAWLAFFFTA</sequence>
<proteinExistence type="predicted"/>
<keyword evidence="1" id="KW-1133">Transmembrane helix</keyword>
<dbReference type="AlphaFoldDB" id="A0A7J3ZLP6"/>
<accession>A0A7J3ZLP6</accession>
<keyword evidence="1" id="KW-0472">Membrane</keyword>
<dbReference type="InterPro" id="IPR036390">
    <property type="entry name" value="WH_DNA-bd_sf"/>
</dbReference>
<protein>
    <submittedName>
        <fullName evidence="2">Uncharacterized protein</fullName>
    </submittedName>
</protein>
<name>A0A7J3ZLP6_9CREN</name>
<organism evidence="2">
    <name type="scientific">Fervidicoccus fontis</name>
    <dbReference type="NCBI Taxonomy" id="683846"/>
    <lineage>
        <taxon>Archaea</taxon>
        <taxon>Thermoproteota</taxon>
        <taxon>Thermoprotei</taxon>
        <taxon>Fervidicoccales</taxon>
        <taxon>Fervidicoccaceae</taxon>
        <taxon>Fervidicoccus</taxon>
    </lineage>
</organism>
<feature type="transmembrane region" description="Helical" evidence="1">
    <location>
        <begin position="264"/>
        <end position="281"/>
    </location>
</feature>
<dbReference type="EMBL" id="DRZC01000080">
    <property type="protein sequence ID" value="HHQ81015.1"/>
    <property type="molecule type" value="Genomic_DNA"/>
</dbReference>
<keyword evidence="1" id="KW-0812">Transmembrane</keyword>
<comment type="caution">
    <text evidence="2">The sequence shown here is derived from an EMBL/GenBank/DDBJ whole genome shotgun (WGS) entry which is preliminary data.</text>
</comment>
<gene>
    <name evidence="2" type="ORF">ENM78_06170</name>
</gene>
<dbReference type="Gene3D" id="1.10.10.10">
    <property type="entry name" value="Winged helix-like DNA-binding domain superfamily/Winged helix DNA-binding domain"/>
    <property type="match status" value="1"/>
</dbReference>
<evidence type="ECO:0000256" key="1">
    <source>
        <dbReference type="SAM" id="Phobius"/>
    </source>
</evidence>
<evidence type="ECO:0000313" key="2">
    <source>
        <dbReference type="EMBL" id="HHQ81015.1"/>
    </source>
</evidence>
<reference evidence="2" key="1">
    <citation type="journal article" date="2020" name="mSystems">
        <title>Genome- and Community-Level Interaction Insights into Carbon Utilization and Element Cycling Functions of Hydrothermarchaeota in Hydrothermal Sediment.</title>
        <authorList>
            <person name="Zhou Z."/>
            <person name="Liu Y."/>
            <person name="Xu W."/>
            <person name="Pan J."/>
            <person name="Luo Z.H."/>
            <person name="Li M."/>
        </authorList>
    </citation>
    <scope>NUCLEOTIDE SEQUENCE [LARGE SCALE GENOMIC DNA]</scope>
    <source>
        <strain evidence="2">SpSt-1116</strain>
    </source>
</reference>